<reference evidence="1 2" key="1">
    <citation type="submission" date="2020-08" db="EMBL/GenBank/DDBJ databases">
        <authorList>
            <person name="Seo M.-J."/>
        </authorList>
    </citation>
    <scope>NUCLEOTIDE SEQUENCE [LARGE SCALE GENOMIC DNA]</scope>
    <source>
        <strain evidence="1 2">KIGAM211</strain>
    </source>
</reference>
<keyword evidence="1" id="KW-0808">Transferase</keyword>
<dbReference type="GO" id="GO:0019748">
    <property type="term" value="P:secondary metabolic process"/>
    <property type="evidence" value="ECO:0007669"/>
    <property type="project" value="InterPro"/>
</dbReference>
<dbReference type="Proteomes" id="UP000523955">
    <property type="component" value="Unassembled WGS sequence"/>
</dbReference>
<dbReference type="EMBL" id="JACKXE010000001">
    <property type="protein sequence ID" value="MBB6628649.1"/>
    <property type="molecule type" value="Genomic_DNA"/>
</dbReference>
<protein>
    <submittedName>
        <fullName evidence="1">Phosphotransferase</fullName>
    </submittedName>
</protein>
<comment type="caution">
    <text evidence="1">The sequence shown here is derived from an EMBL/GenBank/DDBJ whole genome shotgun (WGS) entry which is preliminary data.</text>
</comment>
<dbReference type="Gene3D" id="3.90.1200.10">
    <property type="match status" value="1"/>
</dbReference>
<accession>A0A7X0VBD3</accession>
<dbReference type="InterPro" id="IPR006748">
    <property type="entry name" value="NH2Glyco/OHUrea_AB-resist_kin"/>
</dbReference>
<dbReference type="Pfam" id="PF04655">
    <property type="entry name" value="APH_6_hur"/>
    <property type="match status" value="1"/>
</dbReference>
<gene>
    <name evidence="1" type="ORF">H5V45_15090</name>
</gene>
<dbReference type="InterPro" id="IPR011009">
    <property type="entry name" value="Kinase-like_dom_sf"/>
</dbReference>
<keyword evidence="2" id="KW-1185">Reference proteome</keyword>
<name>A0A7X0VBD3_9ACTN</name>
<evidence type="ECO:0000313" key="1">
    <source>
        <dbReference type="EMBL" id="MBB6628649.1"/>
    </source>
</evidence>
<dbReference type="AlphaFoldDB" id="A0A7X0VBD3"/>
<dbReference type="SUPFAM" id="SSF56112">
    <property type="entry name" value="Protein kinase-like (PK-like)"/>
    <property type="match status" value="1"/>
</dbReference>
<evidence type="ECO:0000313" key="2">
    <source>
        <dbReference type="Proteomes" id="UP000523955"/>
    </source>
</evidence>
<dbReference type="GO" id="GO:0016773">
    <property type="term" value="F:phosphotransferase activity, alcohol group as acceptor"/>
    <property type="evidence" value="ECO:0007669"/>
    <property type="project" value="InterPro"/>
</dbReference>
<proteinExistence type="predicted"/>
<organism evidence="1 2">
    <name type="scientific">Nocardioides luti</name>
    <dbReference type="NCBI Taxonomy" id="2761101"/>
    <lineage>
        <taxon>Bacteria</taxon>
        <taxon>Bacillati</taxon>
        <taxon>Actinomycetota</taxon>
        <taxon>Actinomycetes</taxon>
        <taxon>Propionibacteriales</taxon>
        <taxon>Nocardioidaceae</taxon>
        <taxon>Nocardioides</taxon>
    </lineage>
</organism>
<sequence length="311" mass="33321">MSEIRLQPLTRARVASLGEAGRAWAEGLPGVLAELAEQWGLTLGRALPGGSASYVVSATTRDGAPRVVKLVLADPDLADESRTLVAAEGRGYAHLFDHDVERGALLLEALGPSLDRAVLPVERKLEILARTLAEAWTVPLGTAPVLAPGEDKGSTLHQMVVDLDARHPGACDPEVLAQALAYAEARAAAHDPDACVVVHGDAHAANALRVDVPRPGAASGYVFVDPDGFRADPAYDLGVTLRDWKVTDDRPRAELERLCALLAGQAGSDEQRVWEWAFLERVSTGLYVTDFGAESMGRWFLESAARLLRTR</sequence>